<evidence type="ECO:0000256" key="12">
    <source>
        <dbReference type="RuleBase" id="RU365097"/>
    </source>
</evidence>
<keyword evidence="8 11" id="KW-0812">Transmembrane</keyword>
<evidence type="ECO:0000256" key="1">
    <source>
        <dbReference type="ARBA" id="ARBA00002949"/>
    </source>
</evidence>
<keyword evidence="7 12" id="KW-0997">Cell inner membrane</keyword>
<accession>A0A0G3G6T2</accession>
<comment type="similarity">
    <text evidence="3 12">Belongs to the binding-protein-dependent transport system permease family. CysTW subfamily.</text>
</comment>
<keyword evidence="4 11" id="KW-0813">Transport</keyword>
<evidence type="ECO:0000256" key="7">
    <source>
        <dbReference type="ARBA" id="ARBA00022519"/>
    </source>
</evidence>
<evidence type="ECO:0000313" key="15">
    <source>
        <dbReference type="Proteomes" id="UP000064201"/>
    </source>
</evidence>
<dbReference type="GO" id="GO:0005886">
    <property type="term" value="C:plasma membrane"/>
    <property type="evidence" value="ECO:0007669"/>
    <property type="project" value="UniProtKB-SubCell"/>
</dbReference>
<dbReference type="InterPro" id="IPR000515">
    <property type="entry name" value="MetI-like"/>
</dbReference>
<dbReference type="RefSeq" id="WP_047250868.1">
    <property type="nucleotide sequence ID" value="NZ_CP011367.1"/>
</dbReference>
<dbReference type="KEGG" id="tvr:TVD_03965"/>
<keyword evidence="5" id="KW-1003">Cell membrane</keyword>
<dbReference type="Proteomes" id="UP000064201">
    <property type="component" value="Chromosome"/>
</dbReference>
<dbReference type="NCBIfam" id="TIGR02141">
    <property type="entry name" value="modB_ABC"/>
    <property type="match status" value="1"/>
</dbReference>
<feature type="domain" description="ABC transmembrane type-1" evidence="13">
    <location>
        <begin position="12"/>
        <end position="218"/>
    </location>
</feature>
<comment type="function">
    <text evidence="1 12">Part of the binding-protein-dependent transport system for molybdenum; probably responsible for the translocation of the substrate across the membrane.</text>
</comment>
<evidence type="ECO:0000256" key="6">
    <source>
        <dbReference type="ARBA" id="ARBA00022505"/>
    </source>
</evidence>
<keyword evidence="9 11" id="KW-1133">Transmembrane helix</keyword>
<dbReference type="CDD" id="cd06261">
    <property type="entry name" value="TM_PBP2"/>
    <property type="match status" value="1"/>
</dbReference>
<evidence type="ECO:0000256" key="9">
    <source>
        <dbReference type="ARBA" id="ARBA00022989"/>
    </source>
</evidence>
<evidence type="ECO:0000256" key="4">
    <source>
        <dbReference type="ARBA" id="ARBA00022448"/>
    </source>
</evidence>
<feature type="transmembrane region" description="Helical" evidence="11">
    <location>
        <begin position="201"/>
        <end position="221"/>
    </location>
</feature>
<evidence type="ECO:0000256" key="8">
    <source>
        <dbReference type="ARBA" id="ARBA00022692"/>
    </source>
</evidence>
<evidence type="ECO:0000259" key="13">
    <source>
        <dbReference type="PROSITE" id="PS50928"/>
    </source>
</evidence>
<dbReference type="PANTHER" id="PTHR30183">
    <property type="entry name" value="MOLYBDENUM TRANSPORT SYSTEM PERMEASE PROTEIN MODB"/>
    <property type="match status" value="1"/>
</dbReference>
<feature type="transmembrane region" description="Helical" evidence="11">
    <location>
        <begin position="50"/>
        <end position="71"/>
    </location>
</feature>
<feature type="transmembrane region" description="Helical" evidence="11">
    <location>
        <begin position="91"/>
        <end position="111"/>
    </location>
</feature>
<dbReference type="SUPFAM" id="SSF161098">
    <property type="entry name" value="MetI-like"/>
    <property type="match status" value="1"/>
</dbReference>
<evidence type="ECO:0000313" key="14">
    <source>
        <dbReference type="EMBL" id="AKJ94576.1"/>
    </source>
</evidence>
<protein>
    <recommendedName>
        <fullName evidence="12">Molybdenum transport system permease</fullName>
    </recommendedName>
</protein>
<proteinExistence type="inferred from homology"/>
<evidence type="ECO:0000256" key="3">
    <source>
        <dbReference type="ARBA" id="ARBA00007069"/>
    </source>
</evidence>
<reference evidence="14 15" key="1">
    <citation type="submission" date="2015-04" db="EMBL/GenBank/DDBJ databases">
        <title>Complete Sequence for the Genome of the Thioalkalivibrio versutus D301.</title>
        <authorList>
            <person name="Mu T."/>
            <person name="Zhou J."/>
            <person name="Xu X."/>
        </authorList>
    </citation>
    <scope>NUCLEOTIDE SEQUENCE [LARGE SCALE GENOMIC DNA]</scope>
    <source>
        <strain evidence="14 15">D301</strain>
    </source>
</reference>
<organism evidence="14 15">
    <name type="scientific">Thioalkalivibrio versutus</name>
    <dbReference type="NCBI Taxonomy" id="106634"/>
    <lineage>
        <taxon>Bacteria</taxon>
        <taxon>Pseudomonadati</taxon>
        <taxon>Pseudomonadota</taxon>
        <taxon>Gammaproteobacteria</taxon>
        <taxon>Chromatiales</taxon>
        <taxon>Ectothiorhodospiraceae</taxon>
        <taxon>Thioalkalivibrio</taxon>
    </lineage>
</organism>
<dbReference type="InterPro" id="IPR011867">
    <property type="entry name" value="ModB_ABC"/>
</dbReference>
<evidence type="ECO:0000256" key="2">
    <source>
        <dbReference type="ARBA" id="ARBA00004429"/>
    </source>
</evidence>
<evidence type="ECO:0000256" key="5">
    <source>
        <dbReference type="ARBA" id="ARBA00022475"/>
    </source>
</evidence>
<dbReference type="InterPro" id="IPR035906">
    <property type="entry name" value="MetI-like_sf"/>
</dbReference>
<dbReference type="STRING" id="106634.TVD_03965"/>
<feature type="transmembrane region" description="Helical" evidence="11">
    <location>
        <begin position="20"/>
        <end position="38"/>
    </location>
</feature>
<keyword evidence="6 12" id="KW-0500">Molybdenum</keyword>
<gene>
    <name evidence="14" type="ORF">TVD_03965</name>
</gene>
<dbReference type="PROSITE" id="PS50928">
    <property type="entry name" value="ABC_TM1"/>
    <property type="match status" value="1"/>
</dbReference>
<dbReference type="PATRIC" id="fig|106634.4.peg.806"/>
<evidence type="ECO:0000256" key="10">
    <source>
        <dbReference type="ARBA" id="ARBA00023136"/>
    </source>
</evidence>
<dbReference type="EMBL" id="CP011367">
    <property type="protein sequence ID" value="AKJ94576.1"/>
    <property type="molecule type" value="Genomic_DNA"/>
</dbReference>
<dbReference type="Gene3D" id="1.10.3720.10">
    <property type="entry name" value="MetI-like"/>
    <property type="match status" value="1"/>
</dbReference>
<comment type="subcellular location">
    <subcellularLocation>
        <location evidence="2 12">Cell inner membrane</location>
        <topology evidence="2 12">Multi-pass membrane protein</topology>
    </subcellularLocation>
    <subcellularLocation>
        <location evidence="11">Cell membrane</location>
        <topology evidence="11">Multi-pass membrane protein</topology>
    </subcellularLocation>
</comment>
<dbReference type="GO" id="GO:0015098">
    <property type="term" value="F:molybdate ion transmembrane transporter activity"/>
    <property type="evidence" value="ECO:0007669"/>
    <property type="project" value="UniProtKB-UniRule"/>
</dbReference>
<feature type="transmembrane region" description="Helical" evidence="11">
    <location>
        <begin position="167"/>
        <end position="189"/>
    </location>
</feature>
<feature type="transmembrane region" description="Helical" evidence="11">
    <location>
        <begin position="140"/>
        <end position="161"/>
    </location>
</feature>
<keyword evidence="10 11" id="KW-0472">Membrane</keyword>
<evidence type="ECO:0000256" key="11">
    <source>
        <dbReference type="RuleBase" id="RU363032"/>
    </source>
</evidence>
<sequence>MFELSPTDWMAIEVTLKLALYTTLILLVIATPIAWWLANGRAPGGLRTTVQALVALPLVLPPTVLGFYLLVLLGPAGPVGSTLENMGLNHLAFTFQGILIASVIYSLPFAVQPLQQAFANLGRRPTEIAGSLGAGRMDRFFTVILPMSRGGFIVAATLAFAHTLGEFGVILMLGGAIPGETQVLSILIYDHAEAMDFASAHRLSLGLLIFAFVVLFVVYAINRRFDTVRL</sequence>
<dbReference type="Pfam" id="PF00528">
    <property type="entry name" value="BPD_transp_1"/>
    <property type="match status" value="1"/>
</dbReference>
<dbReference type="PANTHER" id="PTHR30183:SF8">
    <property type="entry name" value="MOLYBDENUM TRANSPORT SYSTEM PERMEASE"/>
    <property type="match status" value="1"/>
</dbReference>
<name>A0A0G3G6T2_9GAMM</name>
<dbReference type="OrthoDB" id="9795403at2"/>
<keyword evidence="15" id="KW-1185">Reference proteome</keyword>
<dbReference type="AlphaFoldDB" id="A0A0G3G6T2"/>
<dbReference type="FunFam" id="1.10.3720.10:FF:000054">
    <property type="entry name" value="Molybdenum transport system permease"/>
    <property type="match status" value="1"/>
</dbReference>